<sequence length="447" mass="49742">MVTRRLDADERIALHSGCVYAWEERGPHSELTGLGIERFTEGRRWTASRVREEFLFYYEKYSPPPDANHPGNNQPPRDWDQLVKQTYSVWVETGKGRRKWHLTAYFTPATYDQLGTVDDIPSLRDLVVPEGTFTSTRTGKSRTKTDNNNRTDATKAATNVSRTFAPFPSYQNQAQNGSPSLAPVLMHEPYQNRRSEATQSPVYEQSPSPDSPENLSPYIPSQVPYSGLGGSSSSFTNQNYTMSPTSASPRAFSPAHGSRPYPGPSMHVSDDLSPRPSSWDANGSLYERPMYQHRNEYSKASSPYSPVSPFPAADPGSSSSRQTYYPSTPASHMSNPSNTNGNNIYSPSYSLQSALNLHPLSPDARQLYPLSPLQIPDRLPPQSGSFSLPQSSHTHTSLNSELSVDEGDGSHEASLAPLDVLRRPVRFPRDPTDEKTLRLLREKRSST</sequence>
<accession>A0A9P5NN59</accession>
<name>A0A9P5NN59_GYMJU</name>
<organism evidence="2 3">
    <name type="scientific">Gymnopilus junonius</name>
    <name type="common">Spectacular rustgill mushroom</name>
    <name type="synonym">Gymnopilus spectabilis subsp. junonius</name>
    <dbReference type="NCBI Taxonomy" id="109634"/>
    <lineage>
        <taxon>Eukaryota</taxon>
        <taxon>Fungi</taxon>
        <taxon>Dikarya</taxon>
        <taxon>Basidiomycota</taxon>
        <taxon>Agaricomycotina</taxon>
        <taxon>Agaricomycetes</taxon>
        <taxon>Agaricomycetidae</taxon>
        <taxon>Agaricales</taxon>
        <taxon>Agaricineae</taxon>
        <taxon>Hymenogastraceae</taxon>
        <taxon>Gymnopilus</taxon>
    </lineage>
</organism>
<feature type="compositionally biased region" description="Polar residues" evidence="1">
    <location>
        <begin position="382"/>
        <end position="402"/>
    </location>
</feature>
<gene>
    <name evidence="2" type="ORF">CPB84DRAFT_1775145</name>
</gene>
<protein>
    <submittedName>
        <fullName evidence="2">Uncharacterized protein</fullName>
    </submittedName>
</protein>
<feature type="compositionally biased region" description="Polar residues" evidence="1">
    <location>
        <begin position="231"/>
        <end position="248"/>
    </location>
</feature>
<keyword evidence="3" id="KW-1185">Reference proteome</keyword>
<feature type="compositionally biased region" description="Basic and acidic residues" evidence="1">
    <location>
        <begin position="143"/>
        <end position="153"/>
    </location>
</feature>
<dbReference type="PANTHER" id="PTHR28027:SF1">
    <property type="entry name" value="CAMP INDEPENDENT REGULATORY PROTEIN (AFU_ORTHOLOGUE AFUA_3G09640)"/>
    <property type="match status" value="1"/>
</dbReference>
<reference evidence="2" key="1">
    <citation type="submission" date="2020-11" db="EMBL/GenBank/DDBJ databases">
        <authorList>
            <consortium name="DOE Joint Genome Institute"/>
            <person name="Ahrendt S."/>
            <person name="Riley R."/>
            <person name="Andreopoulos W."/>
            <person name="LaButti K."/>
            <person name="Pangilinan J."/>
            <person name="Ruiz-duenas F.J."/>
            <person name="Barrasa J.M."/>
            <person name="Sanchez-Garcia M."/>
            <person name="Camarero S."/>
            <person name="Miyauchi S."/>
            <person name="Serrano A."/>
            <person name="Linde D."/>
            <person name="Babiker R."/>
            <person name="Drula E."/>
            <person name="Ayuso-Fernandez I."/>
            <person name="Pacheco R."/>
            <person name="Padilla G."/>
            <person name="Ferreira P."/>
            <person name="Barriuso J."/>
            <person name="Kellner H."/>
            <person name="Castanera R."/>
            <person name="Alfaro M."/>
            <person name="Ramirez L."/>
            <person name="Pisabarro A.G."/>
            <person name="Kuo A."/>
            <person name="Tritt A."/>
            <person name="Lipzen A."/>
            <person name="He G."/>
            <person name="Yan M."/>
            <person name="Ng V."/>
            <person name="Cullen D."/>
            <person name="Martin F."/>
            <person name="Rosso M.-N."/>
            <person name="Henrissat B."/>
            <person name="Hibbett D."/>
            <person name="Martinez A.T."/>
            <person name="Grigoriev I.V."/>
        </authorList>
    </citation>
    <scope>NUCLEOTIDE SEQUENCE</scope>
    <source>
        <strain evidence="2">AH 44721</strain>
    </source>
</reference>
<evidence type="ECO:0000256" key="1">
    <source>
        <dbReference type="SAM" id="MobiDB-lite"/>
    </source>
</evidence>
<dbReference type="InterPro" id="IPR018608">
    <property type="entry name" value="Gti1/Pac2"/>
</dbReference>
<dbReference type="GO" id="GO:0003677">
    <property type="term" value="F:DNA binding"/>
    <property type="evidence" value="ECO:0007669"/>
    <property type="project" value="TreeGrafter"/>
</dbReference>
<dbReference type="EMBL" id="JADNYJ010000033">
    <property type="protein sequence ID" value="KAF8902899.1"/>
    <property type="molecule type" value="Genomic_DNA"/>
</dbReference>
<feature type="compositionally biased region" description="Polar residues" evidence="1">
    <location>
        <begin position="169"/>
        <end position="179"/>
    </location>
</feature>
<feature type="region of interest" description="Disordered" evidence="1">
    <location>
        <begin position="297"/>
        <end position="345"/>
    </location>
</feature>
<dbReference type="PANTHER" id="PTHR28027">
    <property type="entry name" value="TRANSCRIPTIONAL REGULATOR MIT1"/>
    <property type="match status" value="1"/>
</dbReference>
<dbReference type="Proteomes" id="UP000724874">
    <property type="component" value="Unassembled WGS sequence"/>
</dbReference>
<dbReference type="AlphaFoldDB" id="A0A9P5NN59"/>
<feature type="region of interest" description="Disordered" evidence="1">
    <location>
        <begin position="372"/>
        <end position="447"/>
    </location>
</feature>
<feature type="compositionally biased region" description="Polar residues" evidence="1">
    <location>
        <begin position="197"/>
        <end position="214"/>
    </location>
</feature>
<feature type="compositionally biased region" description="Basic and acidic residues" evidence="1">
    <location>
        <begin position="427"/>
        <end position="447"/>
    </location>
</feature>
<dbReference type="OrthoDB" id="5572844at2759"/>
<evidence type="ECO:0000313" key="2">
    <source>
        <dbReference type="EMBL" id="KAF8902899.1"/>
    </source>
</evidence>
<evidence type="ECO:0000313" key="3">
    <source>
        <dbReference type="Proteomes" id="UP000724874"/>
    </source>
</evidence>
<dbReference type="Pfam" id="PF09729">
    <property type="entry name" value="Gti1_Pac2"/>
    <property type="match status" value="1"/>
</dbReference>
<feature type="compositionally biased region" description="Polar residues" evidence="1">
    <location>
        <begin position="316"/>
        <end position="345"/>
    </location>
</feature>
<proteinExistence type="predicted"/>
<feature type="region of interest" description="Disordered" evidence="1">
    <location>
        <begin position="131"/>
        <end position="284"/>
    </location>
</feature>
<comment type="caution">
    <text evidence="2">The sequence shown here is derived from an EMBL/GenBank/DDBJ whole genome shotgun (WGS) entry which is preliminary data.</text>
</comment>